<keyword evidence="5" id="KW-0472">Membrane</keyword>
<name>A0A6A2Y6T4_HIBSY</name>
<keyword evidence="4" id="KW-0811">Translocation</keyword>
<organism evidence="10 11">
    <name type="scientific">Hibiscus syriacus</name>
    <name type="common">Rose of Sharon</name>
    <dbReference type="NCBI Taxonomy" id="106335"/>
    <lineage>
        <taxon>Eukaryota</taxon>
        <taxon>Viridiplantae</taxon>
        <taxon>Streptophyta</taxon>
        <taxon>Embryophyta</taxon>
        <taxon>Tracheophyta</taxon>
        <taxon>Spermatophyta</taxon>
        <taxon>Magnoliopsida</taxon>
        <taxon>eudicotyledons</taxon>
        <taxon>Gunneridae</taxon>
        <taxon>Pentapetalae</taxon>
        <taxon>rosids</taxon>
        <taxon>malvids</taxon>
        <taxon>Malvales</taxon>
        <taxon>Malvaceae</taxon>
        <taxon>Malvoideae</taxon>
        <taxon>Hibiscus</taxon>
    </lineage>
</organism>
<evidence type="ECO:0000256" key="1">
    <source>
        <dbReference type="ARBA" id="ARBA00006033"/>
    </source>
</evidence>
<accession>A0A6A2Y6T4</accession>
<feature type="region of interest" description="Disordered" evidence="9">
    <location>
        <begin position="1"/>
        <end position="45"/>
    </location>
</feature>
<reference evidence="10" key="1">
    <citation type="submission" date="2019-09" db="EMBL/GenBank/DDBJ databases">
        <title>Draft genome information of white flower Hibiscus syriacus.</title>
        <authorList>
            <person name="Kim Y.-M."/>
        </authorList>
    </citation>
    <scope>NUCLEOTIDE SEQUENCE [LARGE SCALE GENOMIC DNA]</scope>
    <source>
        <strain evidence="10">YM2019G1</strain>
    </source>
</reference>
<proteinExistence type="inferred from homology"/>
<dbReference type="AlphaFoldDB" id="A0A6A2Y6T4"/>
<keyword evidence="11" id="KW-1185">Reference proteome</keyword>
<protein>
    <recommendedName>
        <fullName evidence="7">Peroxin-13</fullName>
    </recommendedName>
</protein>
<evidence type="ECO:0000313" key="11">
    <source>
        <dbReference type="Proteomes" id="UP000436088"/>
    </source>
</evidence>
<keyword evidence="6" id="KW-0576">Peroxisome</keyword>
<dbReference type="GO" id="GO:0016560">
    <property type="term" value="P:protein import into peroxisome matrix, docking"/>
    <property type="evidence" value="ECO:0007669"/>
    <property type="project" value="InterPro"/>
</dbReference>
<evidence type="ECO:0000256" key="8">
    <source>
        <dbReference type="ARBA" id="ARBA00046271"/>
    </source>
</evidence>
<evidence type="ECO:0000256" key="4">
    <source>
        <dbReference type="ARBA" id="ARBA00023010"/>
    </source>
</evidence>
<comment type="similarity">
    <text evidence="1">Belongs to the peroxin-13 family.</text>
</comment>
<comment type="subcellular location">
    <subcellularLocation>
        <location evidence="8">Peroxisome membrane</location>
    </subcellularLocation>
</comment>
<evidence type="ECO:0000313" key="10">
    <source>
        <dbReference type="EMBL" id="KAE8668739.1"/>
    </source>
</evidence>
<keyword evidence="2" id="KW-0813">Transport</keyword>
<evidence type="ECO:0000256" key="3">
    <source>
        <dbReference type="ARBA" id="ARBA00022927"/>
    </source>
</evidence>
<dbReference type="PANTHER" id="PTHR19332:SF1">
    <property type="entry name" value="PEROXISOMAL MEMBRANE PROTEIN PEX13"/>
    <property type="match status" value="1"/>
</dbReference>
<evidence type="ECO:0000256" key="2">
    <source>
        <dbReference type="ARBA" id="ARBA00022448"/>
    </source>
</evidence>
<dbReference type="PANTHER" id="PTHR19332">
    <property type="entry name" value="PEROXISOMAL MEMBRANE PROTEIN PEX13"/>
    <property type="match status" value="1"/>
</dbReference>
<dbReference type="GO" id="GO:0005778">
    <property type="term" value="C:peroxisomal membrane"/>
    <property type="evidence" value="ECO:0007669"/>
    <property type="project" value="UniProtKB-SubCell"/>
</dbReference>
<comment type="caution">
    <text evidence="10">The sequence shown here is derived from an EMBL/GenBank/DDBJ whole genome shotgun (WGS) entry which is preliminary data.</text>
</comment>
<sequence length="274" mass="28503">MDSNSQQPATGGSPPKPWEQAGGTAGSGPFKPPSPGSTSDVVEASGTARPGEIVSTADATAAVNGNAVGRPLPNRPWEQQNYGSTYGGYGSGLNYNSGYGSSYGGGLYGNNMYRGGYGGLYGNSGIYSGGMYGGGLSGFGGPVGGYGMGMGPYGEQDPNNPFGAPPSPPGFWISFLRVMQGVVNFFGRVSILIDQNTEAFRMLMTALLQLFDRGGMLYGELARFVLRLLGVKTKPRKLNQPGPPGPHNLHGNQNFIEGPKSAPSGAWDNVWGEN</sequence>
<evidence type="ECO:0000256" key="6">
    <source>
        <dbReference type="ARBA" id="ARBA00023140"/>
    </source>
</evidence>
<dbReference type="EMBL" id="VEPZ02001542">
    <property type="protein sequence ID" value="KAE8668739.1"/>
    <property type="molecule type" value="Genomic_DNA"/>
</dbReference>
<feature type="region of interest" description="Disordered" evidence="9">
    <location>
        <begin position="236"/>
        <end position="274"/>
    </location>
</feature>
<evidence type="ECO:0000256" key="5">
    <source>
        <dbReference type="ARBA" id="ARBA00023136"/>
    </source>
</evidence>
<keyword evidence="3" id="KW-0653">Protein transport</keyword>
<evidence type="ECO:0000256" key="9">
    <source>
        <dbReference type="SAM" id="MobiDB-lite"/>
    </source>
</evidence>
<evidence type="ECO:0000256" key="7">
    <source>
        <dbReference type="ARBA" id="ARBA00029693"/>
    </source>
</evidence>
<gene>
    <name evidence="10" type="ORF">F3Y22_tig00112285pilonHSYRG00137</name>
</gene>
<dbReference type="OrthoDB" id="514567at2759"/>
<dbReference type="GO" id="GO:1990429">
    <property type="term" value="C:peroxisomal importomer complex"/>
    <property type="evidence" value="ECO:0007669"/>
    <property type="project" value="TreeGrafter"/>
</dbReference>
<dbReference type="InterPro" id="IPR035463">
    <property type="entry name" value="Pex13"/>
</dbReference>
<dbReference type="Proteomes" id="UP000436088">
    <property type="component" value="Unassembled WGS sequence"/>
</dbReference>
<feature type="compositionally biased region" description="Polar residues" evidence="9">
    <location>
        <begin position="1"/>
        <end position="10"/>
    </location>
</feature>